<reference evidence="2" key="1">
    <citation type="submission" date="2020-06" db="EMBL/GenBank/DDBJ databases">
        <title>Legume-microbial interactions unlock mineral nutrients during tropical forest succession.</title>
        <authorList>
            <person name="Epihov D.Z."/>
        </authorList>
    </citation>
    <scope>NUCLEOTIDE SEQUENCE [LARGE SCALE GENOMIC DNA]</scope>
    <source>
        <strain evidence="2">Pan2503</strain>
    </source>
</reference>
<keyword evidence="3" id="KW-1185">Reference proteome</keyword>
<evidence type="ECO:0000313" key="3">
    <source>
        <dbReference type="Proteomes" id="UP000567293"/>
    </source>
</evidence>
<dbReference type="Proteomes" id="UP000567293">
    <property type="component" value="Unassembled WGS sequence"/>
</dbReference>
<gene>
    <name evidence="2" type="ORF">HRJ53_08140</name>
</gene>
<feature type="signal peptide" evidence="1">
    <location>
        <begin position="1"/>
        <end position="30"/>
    </location>
</feature>
<dbReference type="AlphaFoldDB" id="A0A7V8NP47"/>
<evidence type="ECO:0000313" key="2">
    <source>
        <dbReference type="EMBL" id="MBA0084950.1"/>
    </source>
</evidence>
<feature type="chain" id="PRO_5030656071" evidence="1">
    <location>
        <begin position="31"/>
        <end position="97"/>
    </location>
</feature>
<protein>
    <submittedName>
        <fullName evidence="2">Uncharacterized protein</fullName>
    </submittedName>
</protein>
<dbReference type="EMBL" id="JACDQQ010000786">
    <property type="protein sequence ID" value="MBA0084950.1"/>
    <property type="molecule type" value="Genomic_DNA"/>
</dbReference>
<evidence type="ECO:0000256" key="1">
    <source>
        <dbReference type="SAM" id="SignalP"/>
    </source>
</evidence>
<comment type="caution">
    <text evidence="2">The sequence shown here is derived from an EMBL/GenBank/DDBJ whole genome shotgun (WGS) entry which is preliminary data.</text>
</comment>
<accession>A0A7V8NP47</accession>
<keyword evidence="1" id="KW-0732">Signal</keyword>
<sequence length="97" mass="10598">MANKCYASTMLLLRIGVLAAQIAVSPSAAAQYRDFLVSEGGRLVDFVRDLPRPGNDDDSVWASRETDKELAASKLNSLPRAMKPSRGALEGSKWEMQ</sequence>
<name>A0A7V8NP47_9BACT</name>
<organism evidence="2 3">
    <name type="scientific">Candidatus Acidiferrum panamense</name>
    <dbReference type="NCBI Taxonomy" id="2741543"/>
    <lineage>
        <taxon>Bacteria</taxon>
        <taxon>Pseudomonadati</taxon>
        <taxon>Acidobacteriota</taxon>
        <taxon>Terriglobia</taxon>
        <taxon>Candidatus Acidiferrales</taxon>
        <taxon>Candidatus Acidiferrum</taxon>
    </lineage>
</organism>
<proteinExistence type="predicted"/>